<evidence type="ECO:0000313" key="5">
    <source>
        <dbReference type="Proteomes" id="UP001549251"/>
    </source>
</evidence>
<dbReference type="Proteomes" id="UP001549251">
    <property type="component" value="Unassembled WGS sequence"/>
</dbReference>
<dbReference type="EC" id="3.1.1.15" evidence="4"/>
<proteinExistence type="inferred from homology"/>
<dbReference type="PANTHER" id="PTHR10907:SF47">
    <property type="entry name" value="REGUCALCIN"/>
    <property type="match status" value="1"/>
</dbReference>
<dbReference type="InterPro" id="IPR013658">
    <property type="entry name" value="SGL"/>
</dbReference>
<evidence type="ECO:0000259" key="3">
    <source>
        <dbReference type="Pfam" id="PF08450"/>
    </source>
</evidence>
<keyword evidence="5" id="KW-1185">Reference proteome</keyword>
<dbReference type="InterPro" id="IPR011042">
    <property type="entry name" value="6-blade_b-propeller_TolB-like"/>
</dbReference>
<feature type="region of interest" description="Disordered" evidence="2">
    <location>
        <begin position="291"/>
        <end position="329"/>
    </location>
</feature>
<evidence type="ECO:0000256" key="1">
    <source>
        <dbReference type="ARBA" id="ARBA00008853"/>
    </source>
</evidence>
<name>A0ABV2Q0Z1_9GAMM</name>
<dbReference type="GO" id="GO:0050021">
    <property type="term" value="F:L-arabinonolactonase activity"/>
    <property type="evidence" value="ECO:0007669"/>
    <property type="project" value="UniProtKB-EC"/>
</dbReference>
<dbReference type="RefSeq" id="WP_354552847.1">
    <property type="nucleotide sequence ID" value="NZ_JBEPSD010000004.1"/>
</dbReference>
<feature type="domain" description="SMP-30/Gluconolactonase/LRE-like region" evidence="3">
    <location>
        <begin position="16"/>
        <end position="262"/>
    </location>
</feature>
<evidence type="ECO:0000313" key="4">
    <source>
        <dbReference type="EMBL" id="MET4570974.1"/>
    </source>
</evidence>
<dbReference type="SUPFAM" id="SSF63829">
    <property type="entry name" value="Calcium-dependent phosphotriesterase"/>
    <property type="match status" value="1"/>
</dbReference>
<dbReference type="Pfam" id="PF08450">
    <property type="entry name" value="SGL"/>
    <property type="match status" value="1"/>
</dbReference>
<comment type="similarity">
    <text evidence="1">Belongs to the SMP-30/CGR1 family.</text>
</comment>
<reference evidence="4 5" key="1">
    <citation type="submission" date="2024-06" db="EMBL/GenBank/DDBJ databases">
        <title>Sorghum-associated microbial communities from plants grown in Nebraska, USA.</title>
        <authorList>
            <person name="Schachtman D."/>
        </authorList>
    </citation>
    <scope>NUCLEOTIDE SEQUENCE [LARGE SCALE GENOMIC DNA]</scope>
    <source>
        <strain evidence="4 5">1757</strain>
    </source>
</reference>
<dbReference type="PRINTS" id="PR01790">
    <property type="entry name" value="SMP30FAMILY"/>
</dbReference>
<accession>A0ABV2Q0Z1</accession>
<gene>
    <name evidence="4" type="ORF">ABIE04_003356</name>
</gene>
<protein>
    <submittedName>
        <fullName evidence="4">L-arabinonolactonase</fullName>
        <ecNumber evidence="4">3.1.1.15</ecNumber>
    </submittedName>
</protein>
<dbReference type="InterPro" id="IPR005511">
    <property type="entry name" value="SMP-30"/>
</dbReference>
<sequence length="329" mass="35653">MSGIVATSVLDAGNLLGEGVLWCPRAQALYWTDIQASTLWRHRPTDGATDTWPMPERLASFALCEDDDWLLLGLATRLGFFHLPSGALEPLCEVEAGLPTRLNDGVCDREGRFVFGTLHEPRDGGPKQPVGSFYRFDADLSLHRLDLGHVAISNSLAFSPDGRTMYFCDSPRRVIQRCAYAVDGSVGVAEDWLDLRAIDGEPDGSTVDAEGGLWNAQWGMGRVVRYTPDGRQDLVVSVPVRQPTRPALGGGALDTLYITSARDGLSAQAWRDDPQAGHLFCVASPVQGLPEPRFAGMPRSADVRKRHNSLHASSPTTPPSGAPSTRSHP</sequence>
<dbReference type="PANTHER" id="PTHR10907">
    <property type="entry name" value="REGUCALCIN"/>
    <property type="match status" value="1"/>
</dbReference>
<keyword evidence="4" id="KW-0378">Hydrolase</keyword>
<organism evidence="4 5">
    <name type="scientific">Rhodanobacter soli</name>
    <dbReference type="NCBI Taxonomy" id="590609"/>
    <lineage>
        <taxon>Bacteria</taxon>
        <taxon>Pseudomonadati</taxon>
        <taxon>Pseudomonadota</taxon>
        <taxon>Gammaproteobacteria</taxon>
        <taxon>Lysobacterales</taxon>
        <taxon>Rhodanobacteraceae</taxon>
        <taxon>Rhodanobacter</taxon>
    </lineage>
</organism>
<evidence type="ECO:0000256" key="2">
    <source>
        <dbReference type="SAM" id="MobiDB-lite"/>
    </source>
</evidence>
<dbReference type="Gene3D" id="2.120.10.30">
    <property type="entry name" value="TolB, C-terminal domain"/>
    <property type="match status" value="1"/>
</dbReference>
<dbReference type="EMBL" id="JBEPSD010000004">
    <property type="protein sequence ID" value="MET4570974.1"/>
    <property type="molecule type" value="Genomic_DNA"/>
</dbReference>
<comment type="caution">
    <text evidence="4">The sequence shown here is derived from an EMBL/GenBank/DDBJ whole genome shotgun (WGS) entry which is preliminary data.</text>
</comment>